<sequence length="197" mass="22689">MRYYHHFFTVLLTLLFSLSMVAHAETVVEEGQATTTEATTISPSGLFSGVYIRDDFRYKDAPITYLSVHVNGSSVMIIDVNQHLHFLRNVGYITQQEYENNIQVSAEDRVFYGQHYGIHPVEPTTDNNPFKTLHYVYAPGMDPLLLSKPDDTWWVPFFRATFRALENKSTGEKKYTMGLDRDVGGIYFDYGNFTKIF</sequence>
<dbReference type="Proteomes" id="UP000234271">
    <property type="component" value="Chromosome"/>
</dbReference>
<evidence type="ECO:0000313" key="2">
    <source>
        <dbReference type="EMBL" id="AUI68108.1"/>
    </source>
</evidence>
<dbReference type="KEGG" id="blep:AL038_01090"/>
<proteinExistence type="predicted"/>
<keyword evidence="3" id="KW-1185">Reference proteome</keyword>
<organism evidence="2 3">
    <name type="scientific">Beggiatoa leptomitoformis</name>
    <dbReference type="NCBI Taxonomy" id="288004"/>
    <lineage>
        <taxon>Bacteria</taxon>
        <taxon>Pseudomonadati</taxon>
        <taxon>Pseudomonadota</taxon>
        <taxon>Gammaproteobacteria</taxon>
        <taxon>Thiotrichales</taxon>
        <taxon>Thiotrichaceae</taxon>
        <taxon>Beggiatoa</taxon>
    </lineage>
</organism>
<dbReference type="AlphaFoldDB" id="A0A2N9YCA7"/>
<evidence type="ECO:0000256" key="1">
    <source>
        <dbReference type="SAM" id="SignalP"/>
    </source>
</evidence>
<feature type="signal peptide" evidence="1">
    <location>
        <begin position="1"/>
        <end position="24"/>
    </location>
</feature>
<feature type="chain" id="PRO_5014647315" evidence="1">
    <location>
        <begin position="25"/>
        <end position="197"/>
    </location>
</feature>
<reference evidence="3" key="1">
    <citation type="submission" date="2016-12" db="EMBL/GenBank/DDBJ databases">
        <title>Complete Genome Sequence of Beggiatoa leptomitiformis D-401.</title>
        <authorList>
            <person name="Fomenkov A."/>
            <person name="Vincze T."/>
            <person name="Grabovich M."/>
            <person name="Anton B.P."/>
            <person name="Dubinina G."/>
            <person name="Orlova M."/>
            <person name="Belousova E."/>
            <person name="Roberts R.J."/>
        </authorList>
    </citation>
    <scope>NUCLEOTIDE SEQUENCE [LARGE SCALE GENOMIC DNA]</scope>
    <source>
        <strain evidence="3">D-401</strain>
    </source>
</reference>
<accession>A0A2N9YCA7</accession>
<protein>
    <submittedName>
        <fullName evidence="2">Uncharacterized protein</fullName>
    </submittedName>
</protein>
<dbReference type="RefSeq" id="WP_062147756.1">
    <property type="nucleotide sequence ID" value="NZ_CP012373.2"/>
</dbReference>
<dbReference type="STRING" id="288004.AL038_01090"/>
<dbReference type="EMBL" id="CP018889">
    <property type="protein sequence ID" value="AUI68108.1"/>
    <property type="molecule type" value="Genomic_DNA"/>
</dbReference>
<name>A0A2N9YCA7_9GAMM</name>
<evidence type="ECO:0000313" key="3">
    <source>
        <dbReference type="Proteomes" id="UP000234271"/>
    </source>
</evidence>
<keyword evidence="1" id="KW-0732">Signal</keyword>
<gene>
    <name evidence="2" type="ORF">BLE401_04945</name>
</gene>